<proteinExistence type="inferred from homology"/>
<feature type="binding site" evidence="7">
    <location>
        <position position="130"/>
    </location>
    <ligand>
        <name>carbamoyl phosphate</name>
        <dbReference type="ChEBI" id="CHEBI:58228"/>
    </ligand>
</feature>
<evidence type="ECO:0000256" key="7">
    <source>
        <dbReference type="HAMAP-Rule" id="MF_00001"/>
    </source>
</evidence>
<evidence type="ECO:0000256" key="6">
    <source>
        <dbReference type="ARBA" id="ARBA00048859"/>
    </source>
</evidence>
<feature type="binding site" evidence="7">
    <location>
        <position position="77"/>
    </location>
    <ligand>
        <name>L-aspartate</name>
        <dbReference type="ChEBI" id="CHEBI:29991"/>
    </ligand>
</feature>
<comment type="catalytic activity">
    <reaction evidence="6 7">
        <text>carbamoyl phosphate + L-aspartate = N-carbamoyl-L-aspartate + phosphate + H(+)</text>
        <dbReference type="Rhea" id="RHEA:20013"/>
        <dbReference type="ChEBI" id="CHEBI:15378"/>
        <dbReference type="ChEBI" id="CHEBI:29991"/>
        <dbReference type="ChEBI" id="CHEBI:32814"/>
        <dbReference type="ChEBI" id="CHEBI:43474"/>
        <dbReference type="ChEBI" id="CHEBI:58228"/>
        <dbReference type="EC" id="2.1.3.2"/>
    </reaction>
</comment>
<dbReference type="NCBIfam" id="TIGR00670">
    <property type="entry name" value="asp_carb_tr"/>
    <property type="match status" value="1"/>
</dbReference>
<dbReference type="GO" id="GO:0005829">
    <property type="term" value="C:cytosol"/>
    <property type="evidence" value="ECO:0007669"/>
    <property type="project" value="TreeGrafter"/>
</dbReference>
<feature type="binding site" evidence="7">
    <location>
        <position position="99"/>
    </location>
    <ligand>
        <name>carbamoyl phosphate</name>
        <dbReference type="ChEBI" id="CHEBI:58228"/>
    </ligand>
</feature>
<dbReference type="Gene3D" id="3.40.50.1370">
    <property type="entry name" value="Aspartate/ornithine carbamoyltransferase"/>
    <property type="match status" value="2"/>
</dbReference>
<evidence type="ECO:0000256" key="2">
    <source>
        <dbReference type="ARBA" id="ARBA00008896"/>
    </source>
</evidence>
<feature type="binding site" evidence="7">
    <location>
        <position position="160"/>
    </location>
    <ligand>
        <name>L-aspartate</name>
        <dbReference type="ChEBI" id="CHEBI:29991"/>
    </ligand>
</feature>
<dbReference type="NCBIfam" id="NF002032">
    <property type="entry name" value="PRK00856.1"/>
    <property type="match status" value="1"/>
</dbReference>
<dbReference type="GO" id="GO:0044205">
    <property type="term" value="P:'de novo' UMP biosynthetic process"/>
    <property type="evidence" value="ECO:0007669"/>
    <property type="project" value="UniProtKB-UniRule"/>
</dbReference>
<evidence type="ECO:0000256" key="1">
    <source>
        <dbReference type="ARBA" id="ARBA00004852"/>
    </source>
</evidence>
<keyword evidence="4 7" id="KW-0665">Pyrimidine biosynthesis</keyword>
<dbReference type="EMBL" id="CP014806">
    <property type="protein sequence ID" value="AMW98359.1"/>
    <property type="molecule type" value="Genomic_DNA"/>
</dbReference>
<dbReference type="OrthoDB" id="9802587at2"/>
<dbReference type="PANTHER" id="PTHR45753:SF6">
    <property type="entry name" value="ASPARTATE CARBAMOYLTRANSFERASE"/>
    <property type="match status" value="1"/>
</dbReference>
<dbReference type="GO" id="GO:0006520">
    <property type="term" value="P:amino acid metabolic process"/>
    <property type="evidence" value="ECO:0007669"/>
    <property type="project" value="InterPro"/>
</dbReference>
<dbReference type="PANTHER" id="PTHR45753">
    <property type="entry name" value="ORNITHINE CARBAMOYLTRANSFERASE, MITOCHONDRIAL"/>
    <property type="match status" value="1"/>
</dbReference>
<dbReference type="HAMAP" id="MF_00001">
    <property type="entry name" value="Asp_carb_tr"/>
    <property type="match status" value="1"/>
</dbReference>
<feature type="binding site" evidence="7">
    <location>
        <position position="251"/>
    </location>
    <ligand>
        <name>carbamoyl phosphate</name>
        <dbReference type="ChEBI" id="CHEBI:58228"/>
    </ligand>
</feature>
<comment type="pathway">
    <text evidence="1 7">Pyrimidine metabolism; UMP biosynthesis via de novo pathway; (S)-dihydroorotate from bicarbonate: step 2/3.</text>
</comment>
<dbReference type="Proteomes" id="UP000076021">
    <property type="component" value="Chromosome"/>
</dbReference>
<feature type="binding site" evidence="7">
    <location>
        <position position="127"/>
    </location>
    <ligand>
        <name>carbamoyl phosphate</name>
        <dbReference type="ChEBI" id="CHEBI:58228"/>
    </ligand>
</feature>
<comment type="subunit">
    <text evidence="7">Heterododecamer (2C3:3R2) of six catalytic PyrB chains organized as two trimers (C3), and six regulatory PyrI chains organized as three dimers (R2).</text>
</comment>
<evidence type="ECO:0000256" key="4">
    <source>
        <dbReference type="ARBA" id="ARBA00022975"/>
    </source>
</evidence>
<dbReference type="Pfam" id="PF02729">
    <property type="entry name" value="OTCace_N"/>
    <property type="match status" value="1"/>
</dbReference>
<dbReference type="PROSITE" id="PS00097">
    <property type="entry name" value="CARBAMOYLTRANSFERASE"/>
    <property type="match status" value="1"/>
</dbReference>
<dbReference type="InterPro" id="IPR006131">
    <property type="entry name" value="Asp_carbamoyltransf_Asp/Orn-bd"/>
</dbReference>
<dbReference type="RefSeq" id="WP_066785255.1">
    <property type="nucleotide sequence ID" value="NZ_CP014806.1"/>
</dbReference>
<dbReference type="Pfam" id="PF00185">
    <property type="entry name" value="OTCace"/>
    <property type="match status" value="1"/>
</dbReference>
<organism evidence="10 11">
    <name type="scientific">Rummeliibacillus stabekisii</name>
    <dbReference type="NCBI Taxonomy" id="241244"/>
    <lineage>
        <taxon>Bacteria</taxon>
        <taxon>Bacillati</taxon>
        <taxon>Bacillota</taxon>
        <taxon>Bacilli</taxon>
        <taxon>Bacillales</taxon>
        <taxon>Caryophanaceae</taxon>
        <taxon>Rummeliibacillus</taxon>
    </lineage>
</organism>
<feature type="binding site" evidence="7">
    <location>
        <position position="50"/>
    </location>
    <ligand>
        <name>carbamoyl phosphate</name>
        <dbReference type="ChEBI" id="CHEBI:58228"/>
    </ligand>
</feature>
<protein>
    <recommendedName>
        <fullName evidence="7">Aspartate carbamoyltransferase</fullName>
        <ecNumber evidence="7">2.1.3.2</ecNumber>
    </recommendedName>
    <alternativeName>
        <fullName evidence="7">Aspartate transcarbamylase</fullName>
        <shortName evidence="7">ATCase</shortName>
    </alternativeName>
</protein>
<dbReference type="EC" id="2.1.3.2" evidence="7"/>
<accession>A0A143HA85</accession>
<evidence type="ECO:0000259" key="8">
    <source>
        <dbReference type="Pfam" id="PF00185"/>
    </source>
</evidence>
<feature type="binding site" evidence="7">
    <location>
        <position position="250"/>
    </location>
    <ligand>
        <name>carbamoyl phosphate</name>
        <dbReference type="ChEBI" id="CHEBI:58228"/>
    </ligand>
</feature>
<feature type="binding site" evidence="7">
    <location>
        <position position="49"/>
    </location>
    <ligand>
        <name>carbamoyl phosphate</name>
        <dbReference type="ChEBI" id="CHEBI:58228"/>
    </ligand>
</feature>
<dbReference type="STRING" id="241244.ATY39_02295"/>
<keyword evidence="3 7" id="KW-0808">Transferase</keyword>
<feature type="binding site" evidence="7">
    <location>
        <position position="209"/>
    </location>
    <ligand>
        <name>L-aspartate</name>
        <dbReference type="ChEBI" id="CHEBI:29991"/>
    </ligand>
</feature>
<evidence type="ECO:0000256" key="5">
    <source>
        <dbReference type="ARBA" id="ARBA00043884"/>
    </source>
</evidence>
<dbReference type="KEGG" id="rst:ATY39_02295"/>
<dbReference type="InterPro" id="IPR002082">
    <property type="entry name" value="Asp_carbamoyltransf"/>
</dbReference>
<dbReference type="InterPro" id="IPR006130">
    <property type="entry name" value="Asp/Orn_carbamoylTrfase"/>
</dbReference>
<dbReference type="AlphaFoldDB" id="A0A143HA85"/>
<dbReference type="GO" id="GO:0004070">
    <property type="term" value="F:aspartate carbamoyltransferase activity"/>
    <property type="evidence" value="ECO:0007669"/>
    <property type="project" value="UniProtKB-UniRule"/>
</dbReference>
<dbReference type="InterPro" id="IPR036901">
    <property type="entry name" value="Asp/Orn_carbamoylTrfase_sf"/>
</dbReference>
<dbReference type="InterPro" id="IPR006132">
    <property type="entry name" value="Asp/Orn_carbamoyltranf_P-bd"/>
</dbReference>
<evidence type="ECO:0000259" key="9">
    <source>
        <dbReference type="Pfam" id="PF02729"/>
    </source>
</evidence>
<evidence type="ECO:0000313" key="11">
    <source>
        <dbReference type="Proteomes" id="UP000076021"/>
    </source>
</evidence>
<feature type="domain" description="Aspartate/ornithine carbamoyltransferase Asp/Orn-binding" evidence="8">
    <location>
        <begin position="146"/>
        <end position="287"/>
    </location>
</feature>
<dbReference type="UniPathway" id="UPA00070">
    <property type="reaction ID" value="UER00116"/>
</dbReference>
<reference evidence="10 11" key="1">
    <citation type="journal article" date="2016" name="Genome Announc.">
        <title>Whole-Genome Sequence of Rummeliibacillus stabekisii Strain PP9 Isolated from Antarctic Soil.</title>
        <authorList>
            <person name="da Mota F.F."/>
            <person name="Vollu R.E."/>
            <person name="Jurelevicius D."/>
            <person name="Seldin L."/>
        </authorList>
    </citation>
    <scope>NUCLEOTIDE SEQUENCE [LARGE SCALE GENOMIC DNA]</scope>
    <source>
        <strain evidence="10 11">PP9</strain>
    </source>
</reference>
<dbReference type="SUPFAM" id="SSF53671">
    <property type="entry name" value="Aspartate/ornithine carbamoyltransferase"/>
    <property type="match status" value="1"/>
</dbReference>
<evidence type="ECO:0000313" key="10">
    <source>
        <dbReference type="EMBL" id="AMW98359.1"/>
    </source>
</evidence>
<reference evidence="11" key="2">
    <citation type="submission" date="2016-03" db="EMBL/GenBank/DDBJ databases">
        <authorList>
            <person name="Ploux O."/>
        </authorList>
    </citation>
    <scope>NUCLEOTIDE SEQUENCE [LARGE SCALE GENOMIC DNA]</scope>
    <source>
        <strain evidence="11">PP9</strain>
    </source>
</reference>
<name>A0A143HA85_9BACL</name>
<comment type="function">
    <text evidence="5 7">Catalyzes the condensation of carbamoyl phosphate and aspartate to form carbamoyl aspartate and inorganic phosphate, the committed step in the de novo pyrimidine nucleotide biosynthesis pathway.</text>
</comment>
<keyword evidence="11" id="KW-1185">Reference proteome</keyword>
<dbReference type="GO" id="GO:0006207">
    <property type="term" value="P:'de novo' pyrimidine nucleobase biosynthetic process"/>
    <property type="evidence" value="ECO:0007669"/>
    <property type="project" value="InterPro"/>
</dbReference>
<comment type="similarity">
    <text evidence="2 7">Belongs to the aspartate/ornithine carbamoyltransferase superfamily. ATCase family.</text>
</comment>
<gene>
    <name evidence="7" type="primary">pyrB</name>
    <name evidence="10" type="ORF">ATY39_02295</name>
</gene>
<dbReference type="PRINTS" id="PR00101">
    <property type="entry name" value="ATCASE"/>
</dbReference>
<feature type="domain" description="Aspartate/ornithine carbamoyltransferase carbamoyl-P binding" evidence="9">
    <location>
        <begin position="2"/>
        <end position="138"/>
    </location>
</feature>
<evidence type="ECO:0000256" key="3">
    <source>
        <dbReference type="ARBA" id="ARBA00022679"/>
    </source>
</evidence>
<dbReference type="PRINTS" id="PR00100">
    <property type="entry name" value="AOTCASE"/>
</dbReference>
<sequence length="306" mass="34460">MKNLLSMEQVSIQQIEEILTRAAELEAGAKPQLAQNAMVANLFFEPSTRTKVSFEIAERKLGATVIPFESGFSSTLKGETLYDTVKTLESMGIDAVVIRHNQDAYYEDLLPGINIPIINGGDGTGQHPSQSLLDLYTIFKEFGRFKGLNITIVGDISHSRVAKSNMISLKRLGANVQLVCPEQWQGEFPEANNEWGDLHKTSDVIMLLRVQNERNVTYEGYSTENYHQQYGLTVERESMMKNNAIIMHPAPFNRGVEIDSDLVECERSRIFEAVNNGVYIRMAILETILKERKYNDSVTSKFAVSR</sequence>
<dbReference type="GO" id="GO:0016597">
    <property type="term" value="F:amino acid binding"/>
    <property type="evidence" value="ECO:0007669"/>
    <property type="project" value="InterPro"/>
</dbReference>